<accession>A0A9E6XVQ7</accession>
<dbReference type="Pfam" id="PF01613">
    <property type="entry name" value="Flavin_Reduct"/>
    <property type="match status" value="1"/>
</dbReference>
<gene>
    <name evidence="4" type="primary">hsaB</name>
    <name evidence="4" type="ORF">DSM104329_01700</name>
</gene>
<dbReference type="SMART" id="SM00903">
    <property type="entry name" value="Flavin_Reduct"/>
    <property type="match status" value="1"/>
</dbReference>
<evidence type="ECO:0000256" key="2">
    <source>
        <dbReference type="ARBA" id="ARBA00023002"/>
    </source>
</evidence>
<dbReference type="AlphaFoldDB" id="A0A9E6XVQ7"/>
<dbReference type="EC" id="1.5.1.36" evidence="4"/>
<keyword evidence="5" id="KW-1185">Reference proteome</keyword>
<dbReference type="GO" id="GO:0004497">
    <property type="term" value="F:monooxygenase activity"/>
    <property type="evidence" value="ECO:0007669"/>
    <property type="project" value="UniProtKB-KW"/>
</dbReference>
<dbReference type="PANTHER" id="PTHR30466:SF11">
    <property type="entry name" value="FLAVIN-DEPENDENT MONOOXYGENASE, REDUCTASE SUBUNIT HSAB"/>
    <property type="match status" value="1"/>
</dbReference>
<dbReference type="Gene3D" id="2.30.110.10">
    <property type="entry name" value="Electron Transport, Fmn-binding Protein, Chain A"/>
    <property type="match status" value="1"/>
</dbReference>
<dbReference type="GO" id="GO:0010181">
    <property type="term" value="F:FMN binding"/>
    <property type="evidence" value="ECO:0007669"/>
    <property type="project" value="InterPro"/>
</dbReference>
<evidence type="ECO:0000259" key="3">
    <source>
        <dbReference type="SMART" id="SM00903"/>
    </source>
</evidence>
<evidence type="ECO:0000313" key="4">
    <source>
        <dbReference type="EMBL" id="UGS35313.1"/>
    </source>
</evidence>
<dbReference type="InterPro" id="IPR050268">
    <property type="entry name" value="NADH-dep_flavin_reductase"/>
</dbReference>
<proteinExistence type="inferred from homology"/>
<organism evidence="4 5">
    <name type="scientific">Capillimicrobium parvum</name>
    <dbReference type="NCBI Taxonomy" id="2884022"/>
    <lineage>
        <taxon>Bacteria</taxon>
        <taxon>Bacillati</taxon>
        <taxon>Actinomycetota</taxon>
        <taxon>Thermoleophilia</taxon>
        <taxon>Solirubrobacterales</taxon>
        <taxon>Capillimicrobiaceae</taxon>
        <taxon>Capillimicrobium</taxon>
    </lineage>
</organism>
<reference evidence="4" key="1">
    <citation type="journal article" date="2022" name="Int. J. Syst. Evol. Microbiol.">
        <title>Pseudomonas aegrilactucae sp. nov. and Pseudomonas morbosilactucae sp. nov., pathogens causing bacterial rot of lettuce in Japan.</title>
        <authorList>
            <person name="Sawada H."/>
            <person name="Fujikawa T."/>
            <person name="Satou M."/>
        </authorList>
    </citation>
    <scope>NUCLEOTIDE SEQUENCE</scope>
    <source>
        <strain evidence="4">0166_1</strain>
    </source>
</reference>
<dbReference type="InterPro" id="IPR002563">
    <property type="entry name" value="Flavin_Rdtase-like_dom"/>
</dbReference>
<dbReference type="GO" id="GO:0042602">
    <property type="term" value="F:riboflavin reductase (NADPH) activity"/>
    <property type="evidence" value="ECO:0007669"/>
    <property type="project" value="TreeGrafter"/>
</dbReference>
<evidence type="ECO:0000313" key="5">
    <source>
        <dbReference type="Proteomes" id="UP001162834"/>
    </source>
</evidence>
<dbReference type="GO" id="GO:0036382">
    <property type="term" value="F:flavin reductase (NADH) activity"/>
    <property type="evidence" value="ECO:0007669"/>
    <property type="project" value="UniProtKB-EC"/>
</dbReference>
<dbReference type="InterPro" id="IPR012349">
    <property type="entry name" value="Split_barrel_FMN-bd"/>
</dbReference>
<dbReference type="SUPFAM" id="SSF50475">
    <property type="entry name" value="FMN-binding split barrel"/>
    <property type="match status" value="1"/>
</dbReference>
<dbReference type="KEGG" id="sbae:DSM104329_01700"/>
<dbReference type="EMBL" id="CP087164">
    <property type="protein sequence ID" value="UGS35313.1"/>
    <property type="molecule type" value="Genomic_DNA"/>
</dbReference>
<name>A0A9E6XVQ7_9ACTN</name>
<evidence type="ECO:0000256" key="1">
    <source>
        <dbReference type="ARBA" id="ARBA00008898"/>
    </source>
</evidence>
<keyword evidence="2 4" id="KW-0560">Oxidoreductase</keyword>
<keyword evidence="4" id="KW-0503">Monooxygenase</keyword>
<dbReference type="RefSeq" id="WP_259315002.1">
    <property type="nucleotide sequence ID" value="NZ_CP087164.1"/>
</dbReference>
<dbReference type="Proteomes" id="UP001162834">
    <property type="component" value="Chromosome"/>
</dbReference>
<protein>
    <submittedName>
        <fullName evidence="4">Flavin-dependent monooxygenase, reductase subunit HsaB</fullName>
        <ecNumber evidence="4">1.5.1.36</ecNumber>
    </submittedName>
</protein>
<sequence>MTTTDMVDIDPGRFRQVLAHLPTGVTVISAHGADAPIGMAANSVTSVSLDPPLILVCPAKSSSTWPKIRAAGAFCVNVMAGHHEQVTRQFAAKEADRFKGIDHTHRPTGPALCDAVAWIECTLEDEHDAGDHTIVVARVVAIEAVPDAEPLVFFRGSYGSFRAPDPS</sequence>
<feature type="domain" description="Flavin reductase like" evidence="3">
    <location>
        <begin position="18"/>
        <end position="160"/>
    </location>
</feature>
<comment type="similarity">
    <text evidence="1">Belongs to the non-flavoprotein flavin reductase family.</text>
</comment>
<dbReference type="PANTHER" id="PTHR30466">
    <property type="entry name" value="FLAVIN REDUCTASE"/>
    <property type="match status" value="1"/>
</dbReference>